<dbReference type="RefSeq" id="WP_310265017.1">
    <property type="nucleotide sequence ID" value="NZ_JAVDXU010000001.1"/>
</dbReference>
<feature type="active site" description="Charge relay system" evidence="5">
    <location>
        <position position="166"/>
    </location>
</feature>
<dbReference type="Gene3D" id="3.40.50.200">
    <property type="entry name" value="Peptidase S8/S53 domain"/>
    <property type="match status" value="1"/>
</dbReference>
<dbReference type="Gene3D" id="2.60.120.380">
    <property type="match status" value="1"/>
</dbReference>
<keyword evidence="2 5" id="KW-0645">Protease</keyword>
<dbReference type="PANTHER" id="PTHR43806">
    <property type="entry name" value="PEPTIDASE S8"/>
    <property type="match status" value="1"/>
</dbReference>
<feature type="active site" description="Charge relay system" evidence="5">
    <location>
        <position position="226"/>
    </location>
</feature>
<evidence type="ECO:0000256" key="7">
    <source>
        <dbReference type="SAM" id="SignalP"/>
    </source>
</evidence>
<name>A0ABU1YM86_ROSSA</name>
<dbReference type="SUPFAM" id="SSF52743">
    <property type="entry name" value="Subtilisin-like"/>
    <property type="match status" value="1"/>
</dbReference>
<feature type="signal peptide" evidence="7">
    <location>
        <begin position="1"/>
        <end position="29"/>
    </location>
</feature>
<reference evidence="9 10" key="1">
    <citation type="submission" date="2023-07" db="EMBL/GenBank/DDBJ databases">
        <title>Sorghum-associated microbial communities from plants grown in Nebraska, USA.</title>
        <authorList>
            <person name="Schachtman D."/>
        </authorList>
    </citation>
    <scope>NUCLEOTIDE SEQUENCE [LARGE SCALE GENOMIC DNA]</scope>
    <source>
        <strain evidence="9 10">BE314</strain>
    </source>
</reference>
<protein>
    <submittedName>
        <fullName evidence="9">Serine protease</fullName>
        <ecNumber evidence="9">3.4.21.-</ecNumber>
    </submittedName>
</protein>
<evidence type="ECO:0000256" key="1">
    <source>
        <dbReference type="ARBA" id="ARBA00011073"/>
    </source>
</evidence>
<organism evidence="9 10">
    <name type="scientific">Roseateles saccharophilus</name>
    <name type="common">Pseudomonas saccharophila</name>
    <dbReference type="NCBI Taxonomy" id="304"/>
    <lineage>
        <taxon>Bacteria</taxon>
        <taxon>Pseudomonadati</taxon>
        <taxon>Pseudomonadota</taxon>
        <taxon>Betaproteobacteria</taxon>
        <taxon>Burkholderiales</taxon>
        <taxon>Sphaerotilaceae</taxon>
        <taxon>Roseateles</taxon>
    </lineage>
</organism>
<evidence type="ECO:0000313" key="9">
    <source>
        <dbReference type="EMBL" id="MDR7269848.1"/>
    </source>
</evidence>
<dbReference type="InterPro" id="IPR050131">
    <property type="entry name" value="Peptidase_S8_subtilisin-like"/>
</dbReference>
<evidence type="ECO:0000256" key="6">
    <source>
        <dbReference type="RuleBase" id="RU003355"/>
    </source>
</evidence>
<dbReference type="InterPro" id="IPR015500">
    <property type="entry name" value="Peptidase_S8_subtilisin-rel"/>
</dbReference>
<dbReference type="CDD" id="cd07496">
    <property type="entry name" value="Peptidases_S8_13"/>
    <property type="match status" value="1"/>
</dbReference>
<dbReference type="InterPro" id="IPR000209">
    <property type="entry name" value="Peptidase_S8/S53_dom"/>
</dbReference>
<evidence type="ECO:0000256" key="4">
    <source>
        <dbReference type="ARBA" id="ARBA00022825"/>
    </source>
</evidence>
<keyword evidence="10" id="KW-1185">Reference proteome</keyword>
<evidence type="ECO:0000313" key="10">
    <source>
        <dbReference type="Proteomes" id="UP001180453"/>
    </source>
</evidence>
<keyword evidence="7" id="KW-0732">Signal</keyword>
<feature type="chain" id="PRO_5046904267" evidence="7">
    <location>
        <begin position="30"/>
        <end position="595"/>
    </location>
</feature>
<dbReference type="Proteomes" id="UP001180453">
    <property type="component" value="Unassembled WGS sequence"/>
</dbReference>
<feature type="domain" description="Peptidase S8/S53" evidence="8">
    <location>
        <begin position="159"/>
        <end position="449"/>
    </location>
</feature>
<evidence type="ECO:0000256" key="2">
    <source>
        <dbReference type="ARBA" id="ARBA00022670"/>
    </source>
</evidence>
<dbReference type="PROSITE" id="PS51892">
    <property type="entry name" value="SUBTILASE"/>
    <property type="match status" value="1"/>
</dbReference>
<evidence type="ECO:0000256" key="5">
    <source>
        <dbReference type="PROSITE-ProRule" id="PRU01240"/>
    </source>
</evidence>
<comment type="similarity">
    <text evidence="1 5 6">Belongs to the peptidase S8 family.</text>
</comment>
<dbReference type="InterPro" id="IPR023828">
    <property type="entry name" value="Peptidase_S8_Ser-AS"/>
</dbReference>
<dbReference type="PROSITE" id="PS00138">
    <property type="entry name" value="SUBTILASE_SER"/>
    <property type="match status" value="1"/>
</dbReference>
<dbReference type="PROSITE" id="PS00137">
    <property type="entry name" value="SUBTILASE_HIS"/>
    <property type="match status" value="1"/>
</dbReference>
<proteinExistence type="inferred from homology"/>
<dbReference type="InterPro" id="IPR034176">
    <property type="entry name" value="Peptidases_S8_13"/>
</dbReference>
<dbReference type="InterPro" id="IPR023827">
    <property type="entry name" value="Peptidase_S8_Asp-AS"/>
</dbReference>
<dbReference type="InterPro" id="IPR036852">
    <property type="entry name" value="Peptidase_S8/S53_dom_sf"/>
</dbReference>
<dbReference type="Pfam" id="PF00082">
    <property type="entry name" value="Peptidase_S8"/>
    <property type="match status" value="1"/>
</dbReference>
<dbReference type="EMBL" id="JAVDXU010000001">
    <property type="protein sequence ID" value="MDR7269848.1"/>
    <property type="molecule type" value="Genomic_DNA"/>
</dbReference>
<keyword evidence="3 5" id="KW-0378">Hydrolase</keyword>
<dbReference type="PANTHER" id="PTHR43806:SF11">
    <property type="entry name" value="CEREVISIN-RELATED"/>
    <property type="match status" value="1"/>
</dbReference>
<dbReference type="InterPro" id="IPR022398">
    <property type="entry name" value="Peptidase_S8_His-AS"/>
</dbReference>
<dbReference type="GO" id="GO:0006508">
    <property type="term" value="P:proteolysis"/>
    <property type="evidence" value="ECO:0007669"/>
    <property type="project" value="UniProtKB-KW"/>
</dbReference>
<gene>
    <name evidence="9" type="ORF">J2X20_002477</name>
</gene>
<keyword evidence="4 5" id="KW-0720">Serine protease</keyword>
<dbReference type="PROSITE" id="PS00136">
    <property type="entry name" value="SUBTILASE_ASP"/>
    <property type="match status" value="1"/>
</dbReference>
<dbReference type="PRINTS" id="PR00723">
    <property type="entry name" value="SUBTILISIN"/>
</dbReference>
<evidence type="ECO:0000259" key="8">
    <source>
        <dbReference type="Pfam" id="PF00082"/>
    </source>
</evidence>
<accession>A0ABU1YM86</accession>
<dbReference type="EC" id="3.4.21.-" evidence="9"/>
<feature type="active site" description="Charge relay system" evidence="5">
    <location>
        <position position="403"/>
    </location>
</feature>
<evidence type="ECO:0000256" key="3">
    <source>
        <dbReference type="ARBA" id="ARBA00022801"/>
    </source>
</evidence>
<comment type="caution">
    <text evidence="9">The sequence shown here is derived from an EMBL/GenBank/DDBJ whole genome shotgun (WGS) entry which is preliminary data.</text>
</comment>
<sequence>MTSTRKTFALSFIAAALFTLSPAFSQAQAQTPASRAEPQVAGLIIKFRDGSRTPVAAKAALQGFRAMSEARGHRVAFDRESAFGHRVIRLAQRVPASALAQLARDIQLSDPSIESVELDHVMQPSFTPNDPGWADQWDMSDPTGGINAPKAWDIGTGFGVRVAVLDTGVLSHADIAANLLPGYDFITDSTRAGDGGGRDANAGDPGDNVTAEQCGVDKPAKNSSWHGTHVAGTIAALGNNALGVTGVAPKAKIVPVRVLGKCGGTTSDIADGIVWAAGGSVAGVPANANPAQILNLSLGGEAACASITQSAVNYAYNKGVLVVVAAGNDNQDVSKQTPANCKHVMAVAATNKVGARSSYSNYGDMVDIAAPGGDATYGNVLSLSNTGMSGPLADGYSWLRGTSMAAPHVAGVAALMAAVNSTVLPTDMAYLMRSTARAFPGSCTGCGAGIVDAEQAIIAARGLRLEKEPNGTLAQAQYLNVFPARVRGTLQPADPQNVDIYSINLAASTTLQTTLTIDPPSLLDIYPFNATMELLDASGKLVKAAAIVNGKTEVNYFNATGKTMAVYLRVKSTSSSFTITDRGYEVQLRKLTYAY</sequence>
<dbReference type="GO" id="GO:0008233">
    <property type="term" value="F:peptidase activity"/>
    <property type="evidence" value="ECO:0007669"/>
    <property type="project" value="UniProtKB-KW"/>
</dbReference>